<proteinExistence type="inferred from homology"/>
<feature type="binding site" evidence="11">
    <location>
        <position position="153"/>
    </location>
    <ligand>
        <name>FAD</name>
        <dbReference type="ChEBI" id="CHEBI:57692"/>
    </ligand>
</feature>
<reference evidence="14 15" key="1">
    <citation type="submission" date="2016-11" db="EMBL/GenBank/DDBJ databases">
        <title>The macronuclear genome of Stentor coeruleus: a giant cell with tiny introns.</title>
        <authorList>
            <person name="Slabodnick M."/>
            <person name="Ruby J.G."/>
            <person name="Reiff S.B."/>
            <person name="Swart E.C."/>
            <person name="Gosai S."/>
            <person name="Prabakaran S."/>
            <person name="Witkowska E."/>
            <person name="Larue G.E."/>
            <person name="Fisher S."/>
            <person name="Freeman R.M."/>
            <person name="Gunawardena J."/>
            <person name="Chu W."/>
            <person name="Stover N.A."/>
            <person name="Gregory B.D."/>
            <person name="Nowacki M."/>
            <person name="Derisi J."/>
            <person name="Roy S.W."/>
            <person name="Marshall W.F."/>
            <person name="Sood P."/>
        </authorList>
    </citation>
    <scope>NUCLEOTIDE SEQUENCE [LARGE SCALE GENOMIC DNA]</scope>
    <source>
        <strain evidence="14">WM001</strain>
    </source>
</reference>
<dbReference type="InterPro" id="IPR001834">
    <property type="entry name" value="CBR-like"/>
</dbReference>
<evidence type="ECO:0000256" key="5">
    <source>
        <dbReference type="ARBA" id="ARBA00022787"/>
    </source>
</evidence>
<feature type="binding site" evidence="11">
    <location>
        <position position="67"/>
    </location>
    <ligand>
        <name>FAD</name>
        <dbReference type="ChEBI" id="CHEBI:57692"/>
    </ligand>
</feature>
<feature type="domain" description="FAD-binding FR-type" evidence="13">
    <location>
        <begin position="9"/>
        <end position="124"/>
    </location>
</feature>
<keyword evidence="6 11" id="KW-0274">FAD</keyword>
<evidence type="ECO:0000313" key="14">
    <source>
        <dbReference type="EMBL" id="OMJ93325.1"/>
    </source>
</evidence>
<dbReference type="PROSITE" id="PS51384">
    <property type="entry name" value="FAD_FR"/>
    <property type="match status" value="1"/>
</dbReference>
<feature type="binding site" evidence="11">
    <location>
        <position position="69"/>
    </location>
    <ligand>
        <name>FAD</name>
        <dbReference type="ChEBI" id="CHEBI:57692"/>
    </ligand>
</feature>
<comment type="catalytic activity">
    <reaction evidence="12">
        <text>2 Fe(III)-[cytochrome b5] + NADH = 2 Fe(II)-[cytochrome b5] + NAD(+) + H(+)</text>
        <dbReference type="Rhea" id="RHEA:46680"/>
        <dbReference type="Rhea" id="RHEA-COMP:10438"/>
        <dbReference type="Rhea" id="RHEA-COMP:10439"/>
        <dbReference type="ChEBI" id="CHEBI:15378"/>
        <dbReference type="ChEBI" id="CHEBI:29033"/>
        <dbReference type="ChEBI" id="CHEBI:29034"/>
        <dbReference type="ChEBI" id="CHEBI:57540"/>
        <dbReference type="ChEBI" id="CHEBI:57945"/>
        <dbReference type="EC" id="1.6.2.2"/>
    </reaction>
</comment>
<dbReference type="InterPro" id="IPR017938">
    <property type="entry name" value="Riboflavin_synthase-like_b-brl"/>
</dbReference>
<keyword evidence="8 12" id="KW-0560">Oxidoreductase</keyword>
<comment type="cofactor">
    <cofactor evidence="1 11 12">
        <name>FAD</name>
        <dbReference type="ChEBI" id="CHEBI:57692"/>
    </cofactor>
</comment>
<sequence length="263" mass="29556">METFPQGDIIRQELTICDIKNISSDSKLFIFALPSPEHIVGLKPGQHIGIKALVHNAKYPDGKEVKRKYTPTSKIDARGTFEIPIKIYFPTETFPGGQLTMHLNTLVAGSKVSILGPIGKFIYEGNGICYFKKQGQTRTFKKFGFIAGGSGITPCFQYIQYIIDHNEDIELSLIYANKSEGDIWLRNQLDEYSSKNKLKLLYTLNHPPENWSHGTGNVSQDMITTVMPSLGDDTCIFFCGPSPMNQMLRQLLPSLGYTTYIKF</sequence>
<evidence type="ECO:0000256" key="9">
    <source>
        <dbReference type="ARBA" id="ARBA00023027"/>
    </source>
</evidence>
<dbReference type="SUPFAM" id="SSF63380">
    <property type="entry name" value="Riboflavin synthase domain-like"/>
    <property type="match status" value="1"/>
</dbReference>
<protein>
    <recommendedName>
        <fullName evidence="12">NADH-cytochrome b5 reductase</fullName>
        <ecNumber evidence="12">1.6.2.2</ecNumber>
    </recommendedName>
</protein>
<keyword evidence="4" id="KW-0812">Transmembrane</keyword>
<dbReference type="CDD" id="cd06183">
    <property type="entry name" value="cyt_b5_reduct_like"/>
    <property type="match status" value="1"/>
</dbReference>
<evidence type="ECO:0000256" key="7">
    <source>
        <dbReference type="ARBA" id="ARBA00022989"/>
    </source>
</evidence>
<dbReference type="SUPFAM" id="SSF52343">
    <property type="entry name" value="Ferredoxin reductase-like, C-terminal NADP-linked domain"/>
    <property type="match status" value="1"/>
</dbReference>
<dbReference type="FunFam" id="3.40.50.80:FF:000019">
    <property type="entry name" value="NADH-cytochrome b5 reductase"/>
    <property type="match status" value="1"/>
</dbReference>
<dbReference type="InterPro" id="IPR008333">
    <property type="entry name" value="Cbr1-like_FAD-bd_dom"/>
</dbReference>
<evidence type="ECO:0000256" key="6">
    <source>
        <dbReference type="ARBA" id="ARBA00022827"/>
    </source>
</evidence>
<comment type="subcellular location">
    <subcellularLocation>
        <location evidence="2">Mitochondrion outer membrane</location>
    </subcellularLocation>
</comment>
<comment type="caution">
    <text evidence="14">The sequence shown here is derived from an EMBL/GenBank/DDBJ whole genome shotgun (WGS) entry which is preliminary data.</text>
</comment>
<evidence type="ECO:0000256" key="11">
    <source>
        <dbReference type="PIRSR" id="PIRSR601834-1"/>
    </source>
</evidence>
<keyword evidence="15" id="KW-1185">Reference proteome</keyword>
<gene>
    <name evidence="14" type="ORF">SteCoe_3677</name>
</gene>
<keyword evidence="7" id="KW-1133">Transmembrane helix</keyword>
<dbReference type="EMBL" id="MPUH01000044">
    <property type="protein sequence ID" value="OMJ93325.1"/>
    <property type="molecule type" value="Genomic_DNA"/>
</dbReference>
<comment type="similarity">
    <text evidence="12">Belongs to the flavoprotein pyridine nucleotide cytochrome reductase family.</text>
</comment>
<dbReference type="Pfam" id="PF00970">
    <property type="entry name" value="FAD_binding_6"/>
    <property type="match status" value="1"/>
</dbReference>
<evidence type="ECO:0000256" key="12">
    <source>
        <dbReference type="RuleBase" id="RU361226"/>
    </source>
</evidence>
<dbReference type="Proteomes" id="UP000187209">
    <property type="component" value="Unassembled WGS sequence"/>
</dbReference>
<evidence type="ECO:0000256" key="10">
    <source>
        <dbReference type="ARBA" id="ARBA00023136"/>
    </source>
</evidence>
<evidence type="ECO:0000256" key="3">
    <source>
        <dbReference type="ARBA" id="ARBA00022630"/>
    </source>
</evidence>
<evidence type="ECO:0000256" key="4">
    <source>
        <dbReference type="ARBA" id="ARBA00022692"/>
    </source>
</evidence>
<name>A0A1R2CWF2_9CILI</name>
<dbReference type="Gene3D" id="3.40.50.80">
    <property type="entry name" value="Nucleotide-binding domain of ferredoxin-NADP reductase (FNR) module"/>
    <property type="match status" value="1"/>
</dbReference>
<dbReference type="Gene3D" id="2.40.30.10">
    <property type="entry name" value="Translation factors"/>
    <property type="match status" value="1"/>
</dbReference>
<keyword evidence="3 11" id="KW-0285">Flavoprotein</keyword>
<keyword evidence="5" id="KW-1000">Mitochondrion outer membrane</keyword>
<accession>A0A1R2CWF2</accession>
<keyword evidence="10" id="KW-0472">Membrane</keyword>
<evidence type="ECO:0000256" key="1">
    <source>
        <dbReference type="ARBA" id="ARBA00001974"/>
    </source>
</evidence>
<keyword evidence="5" id="KW-0496">Mitochondrion</keyword>
<feature type="binding site" evidence="11">
    <location>
        <position position="89"/>
    </location>
    <ligand>
        <name>FAD</name>
        <dbReference type="ChEBI" id="CHEBI:57692"/>
    </ligand>
</feature>
<dbReference type="InterPro" id="IPR001433">
    <property type="entry name" value="OxRdtase_FAD/NAD-bd"/>
</dbReference>
<dbReference type="OrthoDB" id="432685at2759"/>
<evidence type="ECO:0000256" key="2">
    <source>
        <dbReference type="ARBA" id="ARBA00004294"/>
    </source>
</evidence>
<organism evidence="14 15">
    <name type="scientific">Stentor coeruleus</name>
    <dbReference type="NCBI Taxonomy" id="5963"/>
    <lineage>
        <taxon>Eukaryota</taxon>
        <taxon>Sar</taxon>
        <taxon>Alveolata</taxon>
        <taxon>Ciliophora</taxon>
        <taxon>Postciliodesmatophora</taxon>
        <taxon>Heterotrichea</taxon>
        <taxon>Heterotrichida</taxon>
        <taxon>Stentoridae</taxon>
        <taxon>Stentor</taxon>
    </lineage>
</organism>
<evidence type="ECO:0000259" key="13">
    <source>
        <dbReference type="PROSITE" id="PS51384"/>
    </source>
</evidence>
<evidence type="ECO:0000256" key="8">
    <source>
        <dbReference type="ARBA" id="ARBA00023002"/>
    </source>
</evidence>
<dbReference type="InterPro" id="IPR017927">
    <property type="entry name" value="FAD-bd_FR_type"/>
</dbReference>
<feature type="binding site" evidence="11">
    <location>
        <position position="86"/>
    </location>
    <ligand>
        <name>FAD</name>
        <dbReference type="ChEBI" id="CHEBI:57692"/>
    </ligand>
</feature>
<dbReference type="PRINTS" id="PR00371">
    <property type="entry name" value="FPNCR"/>
</dbReference>
<dbReference type="InterPro" id="IPR039261">
    <property type="entry name" value="FNR_nucleotide-bd"/>
</dbReference>
<dbReference type="Pfam" id="PF00175">
    <property type="entry name" value="NAD_binding_1"/>
    <property type="match status" value="1"/>
</dbReference>
<evidence type="ECO:0000313" key="15">
    <source>
        <dbReference type="Proteomes" id="UP000187209"/>
    </source>
</evidence>
<dbReference type="InterPro" id="IPR001709">
    <property type="entry name" value="Flavoprot_Pyr_Nucl_cyt_Rdtase"/>
</dbReference>
<dbReference type="AlphaFoldDB" id="A0A1R2CWF2"/>
<dbReference type="PANTHER" id="PTHR19370">
    <property type="entry name" value="NADH-CYTOCHROME B5 REDUCTASE"/>
    <property type="match status" value="1"/>
</dbReference>
<dbReference type="GO" id="GO:0090524">
    <property type="term" value="F:cytochrome-b5 reductase activity, acting on NADH"/>
    <property type="evidence" value="ECO:0007669"/>
    <property type="project" value="UniProtKB-EC"/>
</dbReference>
<dbReference type="EC" id="1.6.2.2" evidence="12"/>
<keyword evidence="9 12" id="KW-0520">NAD</keyword>
<dbReference type="PRINTS" id="PR00406">
    <property type="entry name" value="CYTB5RDTASE"/>
</dbReference>
<dbReference type="GO" id="GO:0005741">
    <property type="term" value="C:mitochondrial outer membrane"/>
    <property type="evidence" value="ECO:0007669"/>
    <property type="project" value="UniProtKB-SubCell"/>
</dbReference>